<keyword evidence="3" id="KW-1185">Reference proteome</keyword>
<gene>
    <name evidence="2" type="ORF">HINF_LOCUS33096</name>
</gene>
<proteinExistence type="predicted"/>
<evidence type="ECO:0000313" key="3">
    <source>
        <dbReference type="Proteomes" id="UP001642409"/>
    </source>
</evidence>
<protein>
    <submittedName>
        <fullName evidence="2">Hypothetical_protein</fullName>
    </submittedName>
</protein>
<keyword evidence="1" id="KW-1133">Transmembrane helix</keyword>
<comment type="caution">
    <text evidence="2">The sequence shown here is derived from an EMBL/GenBank/DDBJ whole genome shotgun (WGS) entry which is preliminary data.</text>
</comment>
<feature type="transmembrane region" description="Helical" evidence="1">
    <location>
        <begin position="113"/>
        <end position="136"/>
    </location>
</feature>
<evidence type="ECO:0000313" key="2">
    <source>
        <dbReference type="EMBL" id="CAL6030219.1"/>
    </source>
</evidence>
<accession>A0ABP1J4X3</accession>
<dbReference type="Proteomes" id="UP001642409">
    <property type="component" value="Unassembled WGS sequence"/>
</dbReference>
<name>A0ABP1J4X3_9EUKA</name>
<reference evidence="2 3" key="1">
    <citation type="submission" date="2024-07" db="EMBL/GenBank/DDBJ databases">
        <authorList>
            <person name="Akdeniz Z."/>
        </authorList>
    </citation>
    <scope>NUCLEOTIDE SEQUENCE [LARGE SCALE GENOMIC DNA]</scope>
</reference>
<sequence length="175" mass="19753">MTNYVIQVKQVQTCSSSKSREEMYQRQEHTVFFETFGTYSQLNTINAILSEVQQVSQLSPLPFFLPYFFTVFMNGLLSVCGEFFVNSRRRVLGYLLRAVAVRFIRSNRSYPVFSVRMACCAANQLLLAFAFITGLVTGSKPNGSTVVTGHTTGFFTLVLDLGQCEVVNTVFVKQY</sequence>
<keyword evidence="1" id="KW-0812">Transmembrane</keyword>
<feature type="transmembrane region" description="Helical" evidence="1">
    <location>
        <begin position="64"/>
        <end position="85"/>
    </location>
</feature>
<dbReference type="EMBL" id="CAXDID020000114">
    <property type="protein sequence ID" value="CAL6030219.1"/>
    <property type="molecule type" value="Genomic_DNA"/>
</dbReference>
<evidence type="ECO:0000256" key="1">
    <source>
        <dbReference type="SAM" id="Phobius"/>
    </source>
</evidence>
<keyword evidence="1" id="KW-0472">Membrane</keyword>
<organism evidence="2 3">
    <name type="scientific">Hexamita inflata</name>
    <dbReference type="NCBI Taxonomy" id="28002"/>
    <lineage>
        <taxon>Eukaryota</taxon>
        <taxon>Metamonada</taxon>
        <taxon>Diplomonadida</taxon>
        <taxon>Hexamitidae</taxon>
        <taxon>Hexamitinae</taxon>
        <taxon>Hexamita</taxon>
    </lineage>
</organism>